<dbReference type="GO" id="GO:0016746">
    <property type="term" value="F:acyltransferase activity"/>
    <property type="evidence" value="ECO:0007669"/>
    <property type="project" value="UniProtKB-KW"/>
</dbReference>
<dbReference type="SUPFAM" id="SSF55729">
    <property type="entry name" value="Acyl-CoA N-acyltransferases (Nat)"/>
    <property type="match status" value="1"/>
</dbReference>
<dbReference type="Pfam" id="PF00583">
    <property type="entry name" value="Acetyltransf_1"/>
    <property type="match status" value="1"/>
</dbReference>
<protein>
    <submittedName>
        <fullName evidence="4">GNAT family N-acetyltransferase</fullName>
        <ecNumber evidence="4">2.3.1.-</ecNumber>
    </submittedName>
</protein>
<dbReference type="InterPro" id="IPR050769">
    <property type="entry name" value="NAT_camello-type"/>
</dbReference>
<dbReference type="EC" id="2.3.1.-" evidence="4"/>
<evidence type="ECO:0000313" key="4">
    <source>
        <dbReference type="EMBL" id="MFC5069724.1"/>
    </source>
</evidence>
<dbReference type="PANTHER" id="PTHR13947:SF37">
    <property type="entry name" value="LD18367P"/>
    <property type="match status" value="1"/>
</dbReference>
<name>A0ABV9Z522_9HYPH</name>
<dbReference type="InterPro" id="IPR000835">
    <property type="entry name" value="HTH_MarR-typ"/>
</dbReference>
<dbReference type="Gene3D" id="1.10.10.10">
    <property type="entry name" value="Winged helix-like DNA-binding domain superfamily/Winged helix DNA-binding domain"/>
    <property type="match status" value="1"/>
</dbReference>
<dbReference type="PROSITE" id="PS51186">
    <property type="entry name" value="GNAT"/>
    <property type="match status" value="1"/>
</dbReference>
<dbReference type="Pfam" id="PF12802">
    <property type="entry name" value="MarR_2"/>
    <property type="match status" value="1"/>
</dbReference>
<dbReference type="SUPFAM" id="SSF46785">
    <property type="entry name" value="Winged helix' DNA-binding domain"/>
    <property type="match status" value="1"/>
</dbReference>
<dbReference type="Proteomes" id="UP001595796">
    <property type="component" value="Unassembled WGS sequence"/>
</dbReference>
<dbReference type="CDD" id="cd00090">
    <property type="entry name" value="HTH_ARSR"/>
    <property type="match status" value="1"/>
</dbReference>
<dbReference type="EMBL" id="JBHSJF010000008">
    <property type="protein sequence ID" value="MFC5069724.1"/>
    <property type="molecule type" value="Genomic_DNA"/>
</dbReference>
<reference evidence="5" key="1">
    <citation type="journal article" date="2019" name="Int. J. Syst. Evol. Microbiol.">
        <title>The Global Catalogue of Microorganisms (GCM) 10K type strain sequencing project: providing services to taxonomists for standard genome sequencing and annotation.</title>
        <authorList>
            <consortium name="The Broad Institute Genomics Platform"/>
            <consortium name="The Broad Institute Genome Sequencing Center for Infectious Disease"/>
            <person name="Wu L."/>
            <person name="Ma J."/>
        </authorList>
    </citation>
    <scope>NUCLEOTIDE SEQUENCE [LARGE SCALE GENOMIC DNA]</scope>
    <source>
        <strain evidence="5">CGMCC 1.16444</strain>
    </source>
</reference>
<dbReference type="InterPro" id="IPR016181">
    <property type="entry name" value="Acyl_CoA_acyltransferase"/>
</dbReference>
<dbReference type="PANTHER" id="PTHR13947">
    <property type="entry name" value="GNAT FAMILY N-ACETYLTRANSFERASE"/>
    <property type="match status" value="1"/>
</dbReference>
<accession>A0ABV9Z522</accession>
<keyword evidence="5" id="KW-1185">Reference proteome</keyword>
<keyword evidence="1 4" id="KW-0808">Transferase</keyword>
<feature type="domain" description="N-acetyltransferase" evidence="3">
    <location>
        <begin position="146"/>
        <end position="298"/>
    </location>
</feature>
<evidence type="ECO:0000313" key="5">
    <source>
        <dbReference type="Proteomes" id="UP001595796"/>
    </source>
</evidence>
<keyword evidence="4" id="KW-0012">Acyltransferase</keyword>
<dbReference type="CDD" id="cd04301">
    <property type="entry name" value="NAT_SF"/>
    <property type="match status" value="1"/>
</dbReference>
<comment type="caution">
    <text evidence="4">The sequence shown here is derived from an EMBL/GenBank/DDBJ whole genome shotgun (WGS) entry which is preliminary data.</text>
</comment>
<feature type="domain" description="HTH marR-type" evidence="2">
    <location>
        <begin position="1"/>
        <end position="136"/>
    </location>
</feature>
<gene>
    <name evidence="4" type="ORF">ACFPFW_17050</name>
</gene>
<dbReference type="InterPro" id="IPR036388">
    <property type="entry name" value="WH-like_DNA-bd_sf"/>
</dbReference>
<dbReference type="InterPro" id="IPR000182">
    <property type="entry name" value="GNAT_dom"/>
</dbReference>
<evidence type="ECO:0000259" key="2">
    <source>
        <dbReference type="PROSITE" id="PS50995"/>
    </source>
</evidence>
<dbReference type="RefSeq" id="WP_379771669.1">
    <property type="nucleotide sequence ID" value="NZ_JBHSJF010000008.1"/>
</dbReference>
<evidence type="ECO:0000259" key="3">
    <source>
        <dbReference type="PROSITE" id="PS51186"/>
    </source>
</evidence>
<evidence type="ECO:0000256" key="1">
    <source>
        <dbReference type="ARBA" id="ARBA00022679"/>
    </source>
</evidence>
<dbReference type="InterPro" id="IPR011991">
    <property type="entry name" value="ArsR-like_HTH"/>
</dbReference>
<sequence>MMEAVEEVRQFNRFYTKLVGLLDEHLVESEYTLAEARVLYELARQDARTAADLSRELGVDKAHLSRLLGRLRAAGLVETETSPRHAKHQLLSLTRAGRSAFASLERRTVSQIEALLAPLDDAGRERLTASMRTVRGLLGAEPPTKGEVALHPPEPGDFGWIIHRQTLLYAGEQGWDGSYETLVAGIIGGFDPSADRAWIAECRGEIVGSIFLMRGDEPGVAKLRLLYVEPWARGLGVGSRLVATCMEEARQLGYRTLTLWTVSLLTSARRIYEAKGFRLVAEETRSRFGTLLTEQTWTLDL</sequence>
<dbReference type="PROSITE" id="PS50995">
    <property type="entry name" value="HTH_MARR_2"/>
    <property type="match status" value="1"/>
</dbReference>
<proteinExistence type="predicted"/>
<dbReference type="SMART" id="SM00347">
    <property type="entry name" value="HTH_MARR"/>
    <property type="match status" value="1"/>
</dbReference>
<dbReference type="InterPro" id="IPR036390">
    <property type="entry name" value="WH_DNA-bd_sf"/>
</dbReference>
<organism evidence="4 5">
    <name type="scientific">Flaviflagellibacter deserti</name>
    <dbReference type="NCBI Taxonomy" id="2267266"/>
    <lineage>
        <taxon>Bacteria</taxon>
        <taxon>Pseudomonadati</taxon>
        <taxon>Pseudomonadota</taxon>
        <taxon>Alphaproteobacteria</taxon>
        <taxon>Hyphomicrobiales</taxon>
        <taxon>Flaviflagellibacter</taxon>
    </lineage>
</organism>
<dbReference type="Gene3D" id="3.40.630.30">
    <property type="match status" value="1"/>
</dbReference>